<feature type="domain" description="VWFA" evidence="2">
    <location>
        <begin position="301"/>
        <end position="350"/>
    </location>
</feature>
<name>A0AAV4HBX3_9GAST</name>
<organism evidence="3 4">
    <name type="scientific">Elysia marginata</name>
    <dbReference type="NCBI Taxonomy" id="1093978"/>
    <lineage>
        <taxon>Eukaryota</taxon>
        <taxon>Metazoa</taxon>
        <taxon>Spiralia</taxon>
        <taxon>Lophotrochozoa</taxon>
        <taxon>Mollusca</taxon>
        <taxon>Gastropoda</taxon>
        <taxon>Heterobranchia</taxon>
        <taxon>Euthyneura</taxon>
        <taxon>Panpulmonata</taxon>
        <taxon>Sacoglossa</taxon>
        <taxon>Placobranchoidea</taxon>
        <taxon>Plakobranchidae</taxon>
        <taxon>Elysia</taxon>
    </lineage>
</organism>
<evidence type="ECO:0000256" key="1">
    <source>
        <dbReference type="SAM" id="MobiDB-lite"/>
    </source>
</evidence>
<sequence>MSRLGICVRSYNKPVAYSTSNFGPHTATGGVTVTDAMTSTSYVMSSAVPDTAVVGDVTGTTSDLKSTDSDCGQDGKIDLVLLLDASGSVGSADFRKQVNFLADLVAQFDVGPTKMQVAAATYDSDVNRQFYLNDYNDTQSVVEAIRRISYTGGSTATHLALNFTRQVLFADGNGHRKGVPKVVIIATDGDSDIRSETESESLKLKQEGVRVYPIAIGSGVSLSELTYMATDPSFVFKVDSFNRLQDFLPLLQKSLCTELRISVDDSSSRSRNATFSTDVPSTSLRDLKPTDSDCGQDGKIDLALLLDASGSVNYEDFIKQADFLADLVAQFDVGPAKMQVAAATFDSYVH</sequence>
<dbReference type="EMBL" id="BMAT01001898">
    <property type="protein sequence ID" value="GFR95034.1"/>
    <property type="molecule type" value="Genomic_DNA"/>
</dbReference>
<dbReference type="PRINTS" id="PR00453">
    <property type="entry name" value="VWFADOMAIN"/>
</dbReference>
<evidence type="ECO:0000313" key="4">
    <source>
        <dbReference type="Proteomes" id="UP000762676"/>
    </source>
</evidence>
<dbReference type="InterPro" id="IPR002035">
    <property type="entry name" value="VWF_A"/>
</dbReference>
<dbReference type="Proteomes" id="UP000762676">
    <property type="component" value="Unassembled WGS sequence"/>
</dbReference>
<reference evidence="3 4" key="1">
    <citation type="journal article" date="2021" name="Elife">
        <title>Chloroplast acquisition without the gene transfer in kleptoplastic sea slugs, Plakobranchus ocellatus.</title>
        <authorList>
            <person name="Maeda T."/>
            <person name="Takahashi S."/>
            <person name="Yoshida T."/>
            <person name="Shimamura S."/>
            <person name="Takaki Y."/>
            <person name="Nagai Y."/>
            <person name="Toyoda A."/>
            <person name="Suzuki Y."/>
            <person name="Arimoto A."/>
            <person name="Ishii H."/>
            <person name="Satoh N."/>
            <person name="Nishiyama T."/>
            <person name="Hasebe M."/>
            <person name="Maruyama T."/>
            <person name="Minagawa J."/>
            <person name="Obokata J."/>
            <person name="Shigenobu S."/>
        </authorList>
    </citation>
    <scope>NUCLEOTIDE SEQUENCE [LARGE SCALE GENOMIC DNA]</scope>
</reference>
<keyword evidence="4" id="KW-1185">Reference proteome</keyword>
<feature type="domain" description="VWFA" evidence="2">
    <location>
        <begin position="78"/>
        <end position="251"/>
    </location>
</feature>
<protein>
    <submittedName>
        <fullName evidence="3">Collagen alpha-5(VI) chain</fullName>
    </submittedName>
</protein>
<feature type="compositionally biased region" description="Polar residues" evidence="1">
    <location>
        <begin position="272"/>
        <end position="284"/>
    </location>
</feature>
<dbReference type="PROSITE" id="PS50234">
    <property type="entry name" value="VWFA"/>
    <property type="match status" value="2"/>
</dbReference>
<dbReference type="Gene3D" id="3.40.50.410">
    <property type="entry name" value="von Willebrand factor, type A domain"/>
    <property type="match status" value="2"/>
</dbReference>
<keyword evidence="3" id="KW-0176">Collagen</keyword>
<accession>A0AAV4HBX3</accession>
<dbReference type="SUPFAM" id="SSF53300">
    <property type="entry name" value="vWA-like"/>
    <property type="match status" value="2"/>
</dbReference>
<dbReference type="AlphaFoldDB" id="A0AAV4HBX3"/>
<feature type="region of interest" description="Disordered" evidence="1">
    <location>
        <begin position="268"/>
        <end position="290"/>
    </location>
</feature>
<comment type="caution">
    <text evidence="3">The sequence shown here is derived from an EMBL/GenBank/DDBJ whole genome shotgun (WGS) entry which is preliminary data.</text>
</comment>
<dbReference type="PANTHER" id="PTHR24020:SF84">
    <property type="entry name" value="VWFA DOMAIN-CONTAINING PROTEIN"/>
    <property type="match status" value="1"/>
</dbReference>
<proteinExistence type="predicted"/>
<dbReference type="GO" id="GO:0005581">
    <property type="term" value="C:collagen trimer"/>
    <property type="evidence" value="ECO:0007669"/>
    <property type="project" value="UniProtKB-KW"/>
</dbReference>
<evidence type="ECO:0000313" key="3">
    <source>
        <dbReference type="EMBL" id="GFR95034.1"/>
    </source>
</evidence>
<dbReference type="Pfam" id="PF00092">
    <property type="entry name" value="VWA"/>
    <property type="match status" value="2"/>
</dbReference>
<feature type="non-terminal residue" evidence="3">
    <location>
        <position position="350"/>
    </location>
</feature>
<gene>
    <name evidence="3" type="ORF">ElyMa_000934000</name>
</gene>
<evidence type="ECO:0000259" key="2">
    <source>
        <dbReference type="PROSITE" id="PS50234"/>
    </source>
</evidence>
<dbReference type="SMART" id="SM00327">
    <property type="entry name" value="VWA"/>
    <property type="match status" value="1"/>
</dbReference>
<dbReference type="PANTHER" id="PTHR24020">
    <property type="entry name" value="COLLAGEN ALPHA"/>
    <property type="match status" value="1"/>
</dbReference>
<dbReference type="InterPro" id="IPR036465">
    <property type="entry name" value="vWFA_dom_sf"/>
</dbReference>
<dbReference type="InterPro" id="IPR050525">
    <property type="entry name" value="ECM_Assembly_Org"/>
</dbReference>